<name>A0AAD4M0I0_9AGAM</name>
<proteinExistence type="predicted"/>
<evidence type="ECO:0000313" key="2">
    <source>
        <dbReference type="Proteomes" id="UP001203297"/>
    </source>
</evidence>
<dbReference type="AlphaFoldDB" id="A0AAD4M0I0"/>
<dbReference type="EMBL" id="WTXG01000043">
    <property type="protein sequence ID" value="KAI0296958.1"/>
    <property type="molecule type" value="Genomic_DNA"/>
</dbReference>
<evidence type="ECO:0000313" key="1">
    <source>
        <dbReference type="EMBL" id="KAI0296958.1"/>
    </source>
</evidence>
<sequence length="51" mass="6128">MFGSLRTQLRTYHDLKFRGTFTVPNDSLVSDRERIDMIAKEIWKVTGYRFM</sequence>
<protein>
    <submittedName>
        <fullName evidence="1">Uncharacterized protein</fullName>
    </submittedName>
</protein>
<dbReference type="Proteomes" id="UP001203297">
    <property type="component" value="Unassembled WGS sequence"/>
</dbReference>
<reference evidence="1" key="1">
    <citation type="journal article" date="2022" name="New Phytol.">
        <title>Evolutionary transition to the ectomycorrhizal habit in the genomes of a hyperdiverse lineage of mushroom-forming fungi.</title>
        <authorList>
            <person name="Looney B."/>
            <person name="Miyauchi S."/>
            <person name="Morin E."/>
            <person name="Drula E."/>
            <person name="Courty P.E."/>
            <person name="Kohler A."/>
            <person name="Kuo A."/>
            <person name="LaButti K."/>
            <person name="Pangilinan J."/>
            <person name="Lipzen A."/>
            <person name="Riley R."/>
            <person name="Andreopoulos W."/>
            <person name="He G."/>
            <person name="Johnson J."/>
            <person name="Nolan M."/>
            <person name="Tritt A."/>
            <person name="Barry K.W."/>
            <person name="Grigoriev I.V."/>
            <person name="Nagy L.G."/>
            <person name="Hibbett D."/>
            <person name="Henrissat B."/>
            <person name="Matheny P.B."/>
            <person name="Labbe J."/>
            <person name="Martin F.M."/>
        </authorList>
    </citation>
    <scope>NUCLEOTIDE SEQUENCE</scope>
    <source>
        <strain evidence="1">BPL690</strain>
    </source>
</reference>
<keyword evidence="2" id="KW-1185">Reference proteome</keyword>
<accession>A0AAD4M0I0</accession>
<gene>
    <name evidence="1" type="ORF">B0F90DRAFT_1743798</name>
</gene>
<comment type="caution">
    <text evidence="1">The sequence shown here is derived from an EMBL/GenBank/DDBJ whole genome shotgun (WGS) entry which is preliminary data.</text>
</comment>
<organism evidence="1 2">
    <name type="scientific">Multifurca ochricompacta</name>
    <dbReference type="NCBI Taxonomy" id="376703"/>
    <lineage>
        <taxon>Eukaryota</taxon>
        <taxon>Fungi</taxon>
        <taxon>Dikarya</taxon>
        <taxon>Basidiomycota</taxon>
        <taxon>Agaricomycotina</taxon>
        <taxon>Agaricomycetes</taxon>
        <taxon>Russulales</taxon>
        <taxon>Russulaceae</taxon>
        <taxon>Multifurca</taxon>
    </lineage>
</organism>